<evidence type="ECO:0000313" key="2">
    <source>
        <dbReference type="Proteomes" id="UP001596549"/>
    </source>
</evidence>
<reference evidence="2" key="1">
    <citation type="journal article" date="2019" name="Int. J. Syst. Evol. Microbiol.">
        <title>The Global Catalogue of Microorganisms (GCM) 10K type strain sequencing project: providing services to taxonomists for standard genome sequencing and annotation.</title>
        <authorList>
            <consortium name="The Broad Institute Genomics Platform"/>
            <consortium name="The Broad Institute Genome Sequencing Center for Infectious Disease"/>
            <person name="Wu L."/>
            <person name="Ma J."/>
        </authorList>
    </citation>
    <scope>NUCLEOTIDE SEQUENCE [LARGE SCALE GENOMIC DNA]</scope>
    <source>
        <strain evidence="2">NBRC 106396</strain>
    </source>
</reference>
<comment type="caution">
    <text evidence="1">The sequence shown here is derived from an EMBL/GenBank/DDBJ whole genome shotgun (WGS) entry which is preliminary data.</text>
</comment>
<evidence type="ECO:0008006" key="3">
    <source>
        <dbReference type="Google" id="ProtNLM"/>
    </source>
</evidence>
<dbReference type="Gene3D" id="1.10.490.20">
    <property type="entry name" value="Phycocyanins"/>
    <property type="match status" value="1"/>
</dbReference>
<sequence>MRVLPTEEIAYTVTERIYEQDPALLERYGEAGKRKCTEDNEHHLKHLQTAHELENEQFFTDYALWLNGILSKYGMNEQHLIDNFQLIDDVLLKEYSTFGESEAYRNYLAAAVQSLKDHAYSAAEKGRG</sequence>
<accession>A0ABW2NSG3</accession>
<evidence type="ECO:0000313" key="1">
    <source>
        <dbReference type="EMBL" id="MFC7372777.1"/>
    </source>
</evidence>
<proteinExistence type="predicted"/>
<gene>
    <name evidence="1" type="ORF">ACFQPF_14005</name>
</gene>
<dbReference type="InterPro" id="IPR038719">
    <property type="entry name" value="Phycobilisome_asu/bsu_sf"/>
</dbReference>
<dbReference type="EMBL" id="JBHTCP010000047">
    <property type="protein sequence ID" value="MFC7372777.1"/>
    <property type="molecule type" value="Genomic_DNA"/>
</dbReference>
<organism evidence="1 2">
    <name type="scientific">Fictibacillus iocasae</name>
    <dbReference type="NCBI Taxonomy" id="2715437"/>
    <lineage>
        <taxon>Bacteria</taxon>
        <taxon>Bacillati</taxon>
        <taxon>Bacillota</taxon>
        <taxon>Bacilli</taxon>
        <taxon>Bacillales</taxon>
        <taxon>Fictibacillaceae</taxon>
        <taxon>Fictibacillus</taxon>
    </lineage>
</organism>
<dbReference type="Proteomes" id="UP001596549">
    <property type="component" value="Unassembled WGS sequence"/>
</dbReference>
<protein>
    <recommendedName>
        <fullName evidence="3">TipAS antibiotic-recognition domain-containing protein</fullName>
    </recommendedName>
</protein>
<name>A0ABW2NSG3_9BACL</name>
<keyword evidence="2" id="KW-1185">Reference proteome</keyword>
<dbReference type="RefSeq" id="WP_379750343.1">
    <property type="nucleotide sequence ID" value="NZ_JBHTCP010000047.1"/>
</dbReference>